<accession>A0A9P8VWM3</accession>
<keyword evidence="2" id="KW-1185">Reference proteome</keyword>
<evidence type="ECO:0000313" key="1">
    <source>
        <dbReference type="EMBL" id="KAH6883568.1"/>
    </source>
</evidence>
<sequence length="535" mass="59429">MRVHSAYESLGLAAPKDLLDTPAVESIVELFECLGRLTEEGIVVRITGSNGTLHILGIALFLFPLDTIVTVESLIIHEGSGRRVIIELCADKQTQVQLEKELNPQPLFTLPIKSHGGEDKITDNCSFVWEGWLARKLQLEFAKVGVTCTTQVLMACSTILIYLAPKYTGNPLYRTDTSLPHRGIEGLLGQYPRDRMEHVCRSVLLEPPEQTEADFKSQWEKFVLILERALERVACSCSSCNLSTGWPETDGRKNKQQLACPLYRLWGTIGQVLTAGACCFLINVRGSVAVPGRLPPNVAGEIISRAFIGKRAYISTRDLHTQTFSMFAEYSSETSKLGRSSGACTIFPTVLETFVVHSDGLFTFELRDGVFIFETRYYDRLSTDGESRPRARKSLLSGPFEVIPSSIGEHSTMTVTIREAYDRLVLQATVHALGSYIRIDMASIIYGYMGLQRTQECEHRLDVPLSEKYKKGVIITGVNMPRGVGSRLSIAMTRQNREAQLLCCEGGVKCLLLQECCLDCGVEQAQADDFHVLIV</sequence>
<dbReference type="AlphaFoldDB" id="A0A9P8VWM3"/>
<dbReference type="Proteomes" id="UP000777438">
    <property type="component" value="Unassembled WGS sequence"/>
</dbReference>
<name>A0A9P8VWM3_9HYPO</name>
<dbReference type="EMBL" id="JAGPYM010000023">
    <property type="protein sequence ID" value="KAH6883568.1"/>
    <property type="molecule type" value="Genomic_DNA"/>
</dbReference>
<dbReference type="OrthoDB" id="5421021at2759"/>
<organism evidence="1 2">
    <name type="scientific">Thelonectria olida</name>
    <dbReference type="NCBI Taxonomy" id="1576542"/>
    <lineage>
        <taxon>Eukaryota</taxon>
        <taxon>Fungi</taxon>
        <taxon>Dikarya</taxon>
        <taxon>Ascomycota</taxon>
        <taxon>Pezizomycotina</taxon>
        <taxon>Sordariomycetes</taxon>
        <taxon>Hypocreomycetidae</taxon>
        <taxon>Hypocreales</taxon>
        <taxon>Nectriaceae</taxon>
        <taxon>Thelonectria</taxon>
    </lineage>
</organism>
<proteinExistence type="predicted"/>
<reference evidence="1 2" key="1">
    <citation type="journal article" date="2021" name="Nat. Commun.">
        <title>Genetic determinants of endophytism in the Arabidopsis root mycobiome.</title>
        <authorList>
            <person name="Mesny F."/>
            <person name="Miyauchi S."/>
            <person name="Thiergart T."/>
            <person name="Pickel B."/>
            <person name="Atanasova L."/>
            <person name="Karlsson M."/>
            <person name="Huettel B."/>
            <person name="Barry K.W."/>
            <person name="Haridas S."/>
            <person name="Chen C."/>
            <person name="Bauer D."/>
            <person name="Andreopoulos W."/>
            <person name="Pangilinan J."/>
            <person name="LaButti K."/>
            <person name="Riley R."/>
            <person name="Lipzen A."/>
            <person name="Clum A."/>
            <person name="Drula E."/>
            <person name="Henrissat B."/>
            <person name="Kohler A."/>
            <person name="Grigoriev I.V."/>
            <person name="Martin F.M."/>
            <person name="Hacquard S."/>
        </authorList>
    </citation>
    <scope>NUCLEOTIDE SEQUENCE [LARGE SCALE GENOMIC DNA]</scope>
    <source>
        <strain evidence="1 2">MPI-CAGE-CH-0241</strain>
    </source>
</reference>
<evidence type="ECO:0000313" key="2">
    <source>
        <dbReference type="Proteomes" id="UP000777438"/>
    </source>
</evidence>
<gene>
    <name evidence="1" type="ORF">B0T10DRAFT_551311</name>
</gene>
<comment type="caution">
    <text evidence="1">The sequence shown here is derived from an EMBL/GenBank/DDBJ whole genome shotgun (WGS) entry which is preliminary data.</text>
</comment>
<protein>
    <submittedName>
        <fullName evidence="1">Uncharacterized protein</fullName>
    </submittedName>
</protein>